<evidence type="ECO:0000256" key="1">
    <source>
        <dbReference type="ARBA" id="ARBA00004651"/>
    </source>
</evidence>
<feature type="transmembrane region" description="Helical" evidence="6">
    <location>
        <begin position="51"/>
        <end position="69"/>
    </location>
</feature>
<accession>E1SRL8</accession>
<comment type="subcellular location">
    <subcellularLocation>
        <location evidence="1">Cell membrane</location>
        <topology evidence="1">Multi-pass membrane protein</topology>
    </subcellularLocation>
</comment>
<reference evidence="7 8" key="1">
    <citation type="journal article" date="2010" name="Stand. Genomic Sci.">
        <title>Complete genome sequence of Ferrimonas balearica type strain (PAT).</title>
        <authorList>
            <person name="Nolan M."/>
            <person name="Sikorski J."/>
            <person name="Davenport K."/>
            <person name="Lucas S."/>
            <person name="Glavina Del Rio T."/>
            <person name="Tice H."/>
            <person name="Cheng J."/>
            <person name="Goodwin L."/>
            <person name="Pitluck S."/>
            <person name="Liolios K."/>
            <person name="Ivanova N."/>
            <person name="Mavromatis K."/>
            <person name="Ovchinnikova G."/>
            <person name="Pati A."/>
            <person name="Chen A."/>
            <person name="Palaniappan K."/>
            <person name="Land M."/>
            <person name="Hauser L."/>
            <person name="Chang Y."/>
            <person name="Jeffries C."/>
            <person name="Tapia R."/>
            <person name="Brettin T."/>
            <person name="Detter J."/>
            <person name="Han C."/>
            <person name="Yasawong M."/>
            <person name="Rohde M."/>
            <person name="Tindall B."/>
            <person name="Goker M."/>
            <person name="Woyke T."/>
            <person name="Bristow J."/>
            <person name="Eisen J."/>
            <person name="Markowitz V."/>
            <person name="Hugenholtz P."/>
            <person name="Kyrpides N."/>
            <person name="Klenk H."/>
            <person name="Lapidus A."/>
        </authorList>
    </citation>
    <scope>NUCLEOTIDE SEQUENCE [LARGE SCALE GENOMIC DNA]</scope>
    <source>
        <strain evidence="8">DSM 9799 / CCM 4581 / KCTC 23876 / PAT</strain>
    </source>
</reference>
<evidence type="ECO:0000313" key="8">
    <source>
        <dbReference type="Proteomes" id="UP000006683"/>
    </source>
</evidence>
<dbReference type="Proteomes" id="UP000006683">
    <property type="component" value="Chromosome"/>
</dbReference>
<dbReference type="OrthoDB" id="3296441at2"/>
<keyword evidence="8" id="KW-1185">Reference proteome</keyword>
<dbReference type="HOGENOM" id="CLU_063199_3_0_6"/>
<feature type="transmembrane region" description="Helical" evidence="6">
    <location>
        <begin position="12"/>
        <end position="45"/>
    </location>
</feature>
<evidence type="ECO:0000256" key="6">
    <source>
        <dbReference type="SAM" id="Phobius"/>
    </source>
</evidence>
<dbReference type="InterPro" id="IPR051461">
    <property type="entry name" value="UPF0750_membrane"/>
</dbReference>
<proteinExistence type="predicted"/>
<evidence type="ECO:0000256" key="5">
    <source>
        <dbReference type="ARBA" id="ARBA00023136"/>
    </source>
</evidence>
<dbReference type="PANTHER" id="PTHR33545">
    <property type="entry name" value="UPF0750 MEMBRANE PROTEIN YITT-RELATED"/>
    <property type="match status" value="1"/>
</dbReference>
<dbReference type="PANTHER" id="PTHR33545:SF5">
    <property type="entry name" value="UPF0750 MEMBRANE PROTEIN YITT"/>
    <property type="match status" value="1"/>
</dbReference>
<dbReference type="RefSeq" id="WP_013346245.1">
    <property type="nucleotide sequence ID" value="NC_014541.1"/>
</dbReference>
<dbReference type="AlphaFoldDB" id="E1SRL8"/>
<dbReference type="GO" id="GO:0005886">
    <property type="term" value="C:plasma membrane"/>
    <property type="evidence" value="ECO:0007669"/>
    <property type="project" value="UniProtKB-SubCell"/>
</dbReference>
<feature type="transmembrane region" description="Helical" evidence="6">
    <location>
        <begin position="173"/>
        <end position="189"/>
    </location>
</feature>
<dbReference type="EMBL" id="CP002209">
    <property type="protein sequence ID" value="ADN76939.1"/>
    <property type="molecule type" value="Genomic_DNA"/>
</dbReference>
<sequence length="204" mass="21665">MNSRHAIHEDLFALSIGILTLSFAIVLLKQAGVLVGGVAGLALLVSQLSGWSFGLLFLGLSAPFYLMAWFRMSRSFTVKSLITVALVSWLAETLGQSLVIQGLTPLMAGAIGGVLCGVGLLVLFRHQSSAGGFNVLALFCQERFGWRAGYLLMGLDALILLATAYFYGVATGLASALCIVLMNLVLGFNHRPGRYIAKPELAAS</sequence>
<keyword evidence="5 6" id="KW-0472">Membrane</keyword>
<dbReference type="InterPro" id="IPR003740">
    <property type="entry name" value="YitT"/>
</dbReference>
<dbReference type="GeneID" id="67182961"/>
<name>E1SRL8_FERBD</name>
<evidence type="ECO:0000313" key="7">
    <source>
        <dbReference type="EMBL" id="ADN76939.1"/>
    </source>
</evidence>
<feature type="transmembrane region" description="Helical" evidence="6">
    <location>
        <begin position="81"/>
        <end position="100"/>
    </location>
</feature>
<evidence type="ECO:0000256" key="3">
    <source>
        <dbReference type="ARBA" id="ARBA00022692"/>
    </source>
</evidence>
<keyword evidence="2" id="KW-1003">Cell membrane</keyword>
<keyword evidence="3 6" id="KW-0812">Transmembrane</keyword>
<dbReference type="eggNOG" id="COG1284">
    <property type="taxonomic scope" value="Bacteria"/>
</dbReference>
<feature type="transmembrane region" description="Helical" evidence="6">
    <location>
        <begin position="144"/>
        <end position="167"/>
    </location>
</feature>
<keyword evidence="4 6" id="KW-1133">Transmembrane helix</keyword>
<evidence type="ECO:0000256" key="4">
    <source>
        <dbReference type="ARBA" id="ARBA00022989"/>
    </source>
</evidence>
<evidence type="ECO:0008006" key="9">
    <source>
        <dbReference type="Google" id="ProtNLM"/>
    </source>
</evidence>
<dbReference type="KEGG" id="fbl:Fbal_2737"/>
<organism evidence="7 8">
    <name type="scientific">Ferrimonas balearica (strain DSM 9799 / CCM 4581 / KCTC 23876 / PAT)</name>
    <dbReference type="NCBI Taxonomy" id="550540"/>
    <lineage>
        <taxon>Bacteria</taxon>
        <taxon>Pseudomonadati</taxon>
        <taxon>Pseudomonadota</taxon>
        <taxon>Gammaproteobacteria</taxon>
        <taxon>Alteromonadales</taxon>
        <taxon>Ferrimonadaceae</taxon>
        <taxon>Ferrimonas</taxon>
    </lineage>
</organism>
<protein>
    <recommendedName>
        <fullName evidence="9">YitT family protein</fullName>
    </recommendedName>
</protein>
<gene>
    <name evidence="7" type="ordered locus">Fbal_2737</name>
</gene>
<feature type="transmembrane region" description="Helical" evidence="6">
    <location>
        <begin position="106"/>
        <end position="124"/>
    </location>
</feature>
<dbReference type="Pfam" id="PF02588">
    <property type="entry name" value="YitT_membrane"/>
    <property type="match status" value="1"/>
</dbReference>
<evidence type="ECO:0000256" key="2">
    <source>
        <dbReference type="ARBA" id="ARBA00022475"/>
    </source>
</evidence>